<sequence>MFGDTFGTKSDYVKGMEYSMRRAYMGDEPGQMSSCPPDTLFVSRDQARKLNSAPDLEGHDDLDHVLSFHPPSAKDKKKAMKKKKKKKRQQYHGRRGSQGVHFNSSISDDSDSSSSSSSSPPARSPVMKLMASRMATSPKSKAQMMKDNARKNLDRKSKEKKQTLTLEEQWEKVNQAGCTFYVNRFTGEAQEDNPFDTSAKKFDELKFVEARIKEDVSPPLATGYGCYEELRPEFERVMAFLDGRSKTYE</sequence>
<protein>
    <submittedName>
        <fullName evidence="2">Uncharacterized protein</fullName>
    </submittedName>
</protein>
<feature type="compositionally biased region" description="Basic and acidic residues" evidence="1">
    <location>
        <begin position="56"/>
        <end position="66"/>
    </location>
</feature>
<feature type="compositionally biased region" description="Low complexity" evidence="1">
    <location>
        <begin position="104"/>
        <end position="119"/>
    </location>
</feature>
<evidence type="ECO:0000256" key="1">
    <source>
        <dbReference type="SAM" id="MobiDB-lite"/>
    </source>
</evidence>
<feature type="compositionally biased region" description="Basic and acidic residues" evidence="1">
    <location>
        <begin position="147"/>
        <end position="161"/>
    </location>
</feature>
<accession>A0A9W7FUA4</accession>
<proteinExistence type="predicted"/>
<comment type="caution">
    <text evidence="2">The sequence shown here is derived from an EMBL/GenBank/DDBJ whole genome shotgun (WGS) entry which is preliminary data.</text>
</comment>
<reference evidence="3" key="1">
    <citation type="journal article" date="2023" name="Commun. Biol.">
        <title>Genome analysis of Parmales, the sister group of diatoms, reveals the evolutionary specialization of diatoms from phago-mixotrophs to photoautotrophs.</title>
        <authorList>
            <person name="Ban H."/>
            <person name="Sato S."/>
            <person name="Yoshikawa S."/>
            <person name="Yamada K."/>
            <person name="Nakamura Y."/>
            <person name="Ichinomiya M."/>
            <person name="Sato N."/>
            <person name="Blanc-Mathieu R."/>
            <person name="Endo H."/>
            <person name="Kuwata A."/>
            <person name="Ogata H."/>
        </authorList>
    </citation>
    <scope>NUCLEOTIDE SEQUENCE [LARGE SCALE GENOMIC DNA]</scope>
    <source>
        <strain evidence="3">NIES 3700</strain>
    </source>
</reference>
<dbReference type="EMBL" id="BRXW01000319">
    <property type="protein sequence ID" value="GMI18068.1"/>
    <property type="molecule type" value="Genomic_DNA"/>
</dbReference>
<evidence type="ECO:0000313" key="2">
    <source>
        <dbReference type="EMBL" id="GMI18068.1"/>
    </source>
</evidence>
<dbReference type="Proteomes" id="UP001165122">
    <property type="component" value="Unassembled WGS sequence"/>
</dbReference>
<evidence type="ECO:0000313" key="3">
    <source>
        <dbReference type="Proteomes" id="UP001165122"/>
    </source>
</evidence>
<organism evidence="2 3">
    <name type="scientific">Triparma laevis f. longispina</name>
    <dbReference type="NCBI Taxonomy" id="1714387"/>
    <lineage>
        <taxon>Eukaryota</taxon>
        <taxon>Sar</taxon>
        <taxon>Stramenopiles</taxon>
        <taxon>Ochrophyta</taxon>
        <taxon>Bolidophyceae</taxon>
        <taxon>Parmales</taxon>
        <taxon>Triparmaceae</taxon>
        <taxon>Triparma</taxon>
    </lineage>
</organism>
<name>A0A9W7FUA4_9STRA</name>
<dbReference type="AlphaFoldDB" id="A0A9W7FUA4"/>
<feature type="region of interest" description="Disordered" evidence="1">
    <location>
        <begin position="26"/>
        <end position="161"/>
    </location>
</feature>
<dbReference type="OrthoDB" id="194405at2759"/>
<gene>
    <name evidence="2" type="ORF">TrLO_g1193</name>
</gene>
<feature type="compositionally biased region" description="Basic residues" evidence="1">
    <location>
        <begin position="75"/>
        <end position="95"/>
    </location>
</feature>
<keyword evidence="3" id="KW-1185">Reference proteome</keyword>